<dbReference type="Proteomes" id="UP000183407">
    <property type="component" value="Unassembled WGS sequence"/>
</dbReference>
<sequence length="135" mass="14673">MTVHAIEGLGQPVGLYSHAVVVPKNKALLALSGQLSVSSDGDSLHPGDFEAQMVQVFDNLRTVLQAAGADLSDLVKMTTYLTDASLIEPFYQTRARLFADWFPDQVYPGNTLLVISRLVRPEFLIEIEGLAAVTV</sequence>
<dbReference type="Pfam" id="PF01042">
    <property type="entry name" value="Ribonuc_L-PSP"/>
    <property type="match status" value="1"/>
</dbReference>
<dbReference type="PANTHER" id="PTHR11803">
    <property type="entry name" value="2-IMINOBUTANOATE/2-IMINOPROPANOATE DEAMINASE RIDA"/>
    <property type="match status" value="1"/>
</dbReference>
<organism evidence="2 3">
    <name type="scientific">Rhodococcus jostii</name>
    <dbReference type="NCBI Taxonomy" id="132919"/>
    <lineage>
        <taxon>Bacteria</taxon>
        <taxon>Bacillati</taxon>
        <taxon>Actinomycetota</taxon>
        <taxon>Actinomycetes</taxon>
        <taxon>Mycobacteriales</taxon>
        <taxon>Nocardiaceae</taxon>
        <taxon>Rhodococcus</taxon>
    </lineage>
</organism>
<dbReference type="GO" id="GO:0005829">
    <property type="term" value="C:cytosol"/>
    <property type="evidence" value="ECO:0007669"/>
    <property type="project" value="TreeGrafter"/>
</dbReference>
<evidence type="ECO:0000313" key="3">
    <source>
        <dbReference type="Proteomes" id="UP000183407"/>
    </source>
</evidence>
<dbReference type="InterPro" id="IPR035959">
    <property type="entry name" value="RutC-like_sf"/>
</dbReference>
<dbReference type="CDD" id="cd00448">
    <property type="entry name" value="YjgF_YER057c_UK114_family"/>
    <property type="match status" value="1"/>
</dbReference>
<dbReference type="Gene3D" id="3.30.1330.40">
    <property type="entry name" value="RutC-like"/>
    <property type="match status" value="1"/>
</dbReference>
<gene>
    <name evidence="2" type="ORF">SAMN04490220_0475</name>
</gene>
<dbReference type="RefSeq" id="WP_073357975.1">
    <property type="nucleotide sequence ID" value="NZ_FNTL01000002.1"/>
</dbReference>
<comment type="similarity">
    <text evidence="1">Belongs to the RutC family.</text>
</comment>
<proteinExistence type="inferred from homology"/>
<reference evidence="3" key="1">
    <citation type="submission" date="2016-10" db="EMBL/GenBank/DDBJ databases">
        <authorList>
            <person name="Varghese N."/>
        </authorList>
    </citation>
    <scope>NUCLEOTIDE SEQUENCE [LARGE SCALE GENOMIC DNA]</scope>
    <source>
        <strain evidence="3">DSM 44719</strain>
    </source>
</reference>
<dbReference type="AlphaFoldDB" id="A0A1H4IUV8"/>
<dbReference type="GO" id="GO:0019239">
    <property type="term" value="F:deaminase activity"/>
    <property type="evidence" value="ECO:0007669"/>
    <property type="project" value="TreeGrafter"/>
</dbReference>
<name>A0A1H4IUV8_RHOJO</name>
<dbReference type="OrthoDB" id="3212792at2"/>
<evidence type="ECO:0000313" key="2">
    <source>
        <dbReference type="EMBL" id="SEB37088.1"/>
    </source>
</evidence>
<dbReference type="SUPFAM" id="SSF55298">
    <property type="entry name" value="YjgF-like"/>
    <property type="match status" value="1"/>
</dbReference>
<protein>
    <submittedName>
        <fullName evidence="2">Enamine deaminase RidA, house cleaning of reactive enamine intermediates, YjgF/YER057c/UK114 family</fullName>
    </submittedName>
</protein>
<dbReference type="EMBL" id="FNTL01000002">
    <property type="protein sequence ID" value="SEB37088.1"/>
    <property type="molecule type" value="Genomic_DNA"/>
</dbReference>
<accession>A0A1H4IUV8</accession>
<dbReference type="InterPro" id="IPR006175">
    <property type="entry name" value="YjgF/YER057c/UK114"/>
</dbReference>
<evidence type="ECO:0000256" key="1">
    <source>
        <dbReference type="ARBA" id="ARBA00010552"/>
    </source>
</evidence>
<dbReference type="PANTHER" id="PTHR11803:SF58">
    <property type="entry name" value="PROTEIN HMF1-RELATED"/>
    <property type="match status" value="1"/>
</dbReference>